<feature type="chain" id="PRO_5044774377" evidence="1">
    <location>
        <begin position="32"/>
        <end position="152"/>
    </location>
</feature>
<reference evidence="2 3" key="1">
    <citation type="submission" date="2017-09" db="EMBL/GenBank/DDBJ databases">
        <title>Large-scale bioinformatics analysis of Bacillus genomes uncovers conserved roles of natural products in bacterial physiology.</title>
        <authorList>
            <consortium name="Agbiome Team Llc"/>
            <person name="Bleich R.M."/>
            <person name="Kirk G.J."/>
            <person name="Santa Maria K.C."/>
            <person name="Allen S.E."/>
            <person name="Farag S."/>
            <person name="Shank E.A."/>
            <person name="Bowers A."/>
        </authorList>
    </citation>
    <scope>NUCLEOTIDE SEQUENCE [LARGE SCALE GENOMIC DNA]</scope>
    <source>
        <strain evidence="2 3">AFS007900</strain>
    </source>
</reference>
<gene>
    <name evidence="2" type="ORF">CN461_18795</name>
</gene>
<evidence type="ECO:0000256" key="1">
    <source>
        <dbReference type="SAM" id="SignalP"/>
    </source>
</evidence>
<dbReference type="AlphaFoldDB" id="A0ABD6SMC6"/>
<dbReference type="Proteomes" id="UP000220502">
    <property type="component" value="Unassembled WGS sequence"/>
</dbReference>
<name>A0ABD6SMC6_BACTU</name>
<evidence type="ECO:0000313" key="2">
    <source>
        <dbReference type="EMBL" id="PEX47487.1"/>
    </source>
</evidence>
<keyword evidence="1" id="KW-0732">Signal</keyword>
<dbReference type="EMBL" id="NTXF01000029">
    <property type="protein sequence ID" value="PEX47487.1"/>
    <property type="molecule type" value="Genomic_DNA"/>
</dbReference>
<protein>
    <submittedName>
        <fullName evidence="2">Uncharacterized protein</fullName>
    </submittedName>
</protein>
<organism evidence="2 3">
    <name type="scientific">Bacillus thuringiensis</name>
    <dbReference type="NCBI Taxonomy" id="1428"/>
    <lineage>
        <taxon>Bacteria</taxon>
        <taxon>Bacillati</taxon>
        <taxon>Bacillota</taxon>
        <taxon>Bacilli</taxon>
        <taxon>Bacillales</taxon>
        <taxon>Bacillaceae</taxon>
        <taxon>Bacillus</taxon>
        <taxon>Bacillus cereus group</taxon>
    </lineage>
</organism>
<comment type="caution">
    <text evidence="2">The sequence shown here is derived from an EMBL/GenBank/DDBJ whole genome shotgun (WGS) entry which is preliminary data.</text>
</comment>
<evidence type="ECO:0000313" key="3">
    <source>
        <dbReference type="Proteomes" id="UP000220502"/>
    </source>
</evidence>
<dbReference type="RefSeq" id="WP_044797993.1">
    <property type="nucleotide sequence ID" value="NZ_CP083129.1"/>
</dbReference>
<feature type="signal peptide" evidence="1">
    <location>
        <begin position="1"/>
        <end position="31"/>
    </location>
</feature>
<accession>A0ABD6SMC6</accession>
<sequence length="152" mass="16555">MKKMKKFVGIALAATIGLGGLSMLTSTNVSAAQLEKPISNVQTLAGAVILDEGEFSFPNNGTSQDITYNIKSSMGDEVNFWLDNTVLNTDLQFKVYTPNGKTLSPSKVYASGAVNYKLNVDLNSYGYGKYKVKIFSPSDTRGGEYGWKVRVF</sequence>
<proteinExistence type="predicted"/>